<feature type="domain" description="Nup54 C-terminal interacting" evidence="6">
    <location>
        <begin position="508"/>
        <end position="546"/>
    </location>
</feature>
<keyword evidence="4" id="KW-0175">Coiled coil</keyword>
<evidence type="ECO:0000256" key="3">
    <source>
        <dbReference type="ARBA" id="ARBA00023242"/>
    </source>
</evidence>
<evidence type="ECO:0000313" key="7">
    <source>
        <dbReference type="EMBL" id="JAI54898.1"/>
    </source>
</evidence>
<feature type="non-terminal residue" evidence="7">
    <location>
        <position position="1"/>
    </location>
</feature>
<dbReference type="InterPro" id="IPR025712">
    <property type="entry name" value="Nup54_alpha-helical_dom"/>
</dbReference>
<sequence length="621" mass="68363">TSTFGTPATSTFGFGSTNPTTKATTGFGTGSFFNTPAATTSTFGLGSTATTTTSTGFGTFGSTFGTPATTSSVFGGFGTTGPTTTFSAFGAPTQTTNTGLFGGFGTTSTQPSAPSLFNVSQPQQSSGFGAFGTKPFGTTTTPSMGFNLGGGLNTGLGQQQQQPQQQQAPSELEQICHSVYNVYIFGDERDEVLSKFNLLQACWGKGKGFYAPSPAAPVEYNPTNPFHRFKTVGYSVKPTVEVRDGFVILQFNKKEEEIRTQEDQLKASLTNVLGNKPNLILHVDSIKAASETSSLVFMYVEERAQNGQTRRIANTELCNFLLQPTTKSQLVSMGVVDVHTFTMPDKDQIQEYLNNPPAGIDQLVWKQAIADNPGSQKYLPVPLLGFADLKWRYNCQTEETNRHQAYIDQLSQDIISLRNENENIRLKILDFKQKHIELQHRLLKLMVRQQVYLNVGVALRPEEEILRSQLDNIEVQLNSVQLAGRLSELSTQVRLHKQEESQQDPDSYNMVPVMQQEMKQFLGMQQDAIKSLIEIIQDDMSSLKLIEADLVGILPACVILPVWRVHLTFPLIVQNLIGLLCCPIDFLRFLLQVLMQHQHLDKLVALPLALIDDAAVQYVSV</sequence>
<dbReference type="InterPro" id="IPR024864">
    <property type="entry name" value="Nup54/Nup57/Nup44"/>
</dbReference>
<accession>A0A0P4VZD2</accession>
<protein>
    <submittedName>
        <fullName evidence="7">Putative nucleoporin nup54-like protein</fullName>
    </submittedName>
</protein>
<feature type="domain" description="Nucleoporin Nup54 alpha-helical" evidence="5">
    <location>
        <begin position="356"/>
        <end position="492"/>
    </location>
</feature>
<reference evidence="7" key="1">
    <citation type="journal article" date="2016" name="PLoS Negl. Trop. Dis.">
        <title>A Deep Insight into the Sialome of Rhodnius neglectus, a Vector of Chagas Disease.</title>
        <authorList>
            <person name="Santiago P.B."/>
            <person name="Assumpcao T.C."/>
            <person name="Araujo C.N."/>
            <person name="Bastos I.M."/>
            <person name="Neves D."/>
            <person name="Silva I.G."/>
            <person name="Charneau S."/>
            <person name="Queiroz R.M."/>
            <person name="Raiol T."/>
            <person name="Oliveira J.V."/>
            <person name="Sousa M.V."/>
            <person name="Calvo E."/>
            <person name="Ribeiro J.M."/>
            <person name="Santana J.M."/>
        </authorList>
    </citation>
    <scope>NUCLEOTIDE SEQUENCE</scope>
    <source>
        <tissue evidence="7">Salivary glands</tissue>
    </source>
</reference>
<evidence type="ECO:0000256" key="2">
    <source>
        <dbReference type="ARBA" id="ARBA00022448"/>
    </source>
</evidence>
<evidence type="ECO:0000256" key="4">
    <source>
        <dbReference type="SAM" id="Coils"/>
    </source>
</evidence>
<dbReference type="Pfam" id="PF13874">
    <property type="entry name" value="Nup54"/>
    <property type="match status" value="1"/>
</dbReference>
<proteinExistence type="evidence at transcript level"/>
<dbReference type="Gene3D" id="1.20.5.170">
    <property type="match status" value="1"/>
</dbReference>
<dbReference type="Gene3D" id="1.20.5.490">
    <property type="entry name" value="Single helix bin"/>
    <property type="match status" value="1"/>
</dbReference>
<dbReference type="AlphaFoldDB" id="A0A0P4VZD2"/>
<dbReference type="InterPro" id="IPR040985">
    <property type="entry name" value="Nup54_C"/>
</dbReference>
<keyword evidence="3" id="KW-0539">Nucleus</keyword>
<comment type="subcellular location">
    <subcellularLocation>
        <location evidence="1">Nucleus</location>
    </subcellularLocation>
</comment>
<name>A0A0P4VZD2_9HEMI</name>
<dbReference type="Pfam" id="PF18437">
    <property type="entry name" value="Nup54_C"/>
    <property type="match status" value="1"/>
</dbReference>
<dbReference type="GO" id="GO:0044613">
    <property type="term" value="C:nuclear pore central transport channel"/>
    <property type="evidence" value="ECO:0007669"/>
    <property type="project" value="TreeGrafter"/>
</dbReference>
<dbReference type="PANTHER" id="PTHR13000">
    <property type="entry name" value="NUCLEOPORIN P54"/>
    <property type="match status" value="1"/>
</dbReference>
<dbReference type="GO" id="GO:0006999">
    <property type="term" value="P:nuclear pore organization"/>
    <property type="evidence" value="ECO:0007669"/>
    <property type="project" value="TreeGrafter"/>
</dbReference>
<organism evidence="7">
    <name type="scientific">Rhodnius neglectus</name>
    <dbReference type="NCBI Taxonomy" id="72488"/>
    <lineage>
        <taxon>Eukaryota</taxon>
        <taxon>Metazoa</taxon>
        <taxon>Ecdysozoa</taxon>
        <taxon>Arthropoda</taxon>
        <taxon>Hexapoda</taxon>
        <taxon>Insecta</taxon>
        <taxon>Pterygota</taxon>
        <taxon>Neoptera</taxon>
        <taxon>Paraneoptera</taxon>
        <taxon>Hemiptera</taxon>
        <taxon>Heteroptera</taxon>
        <taxon>Panheteroptera</taxon>
        <taxon>Cimicomorpha</taxon>
        <taxon>Reduviidae</taxon>
        <taxon>Triatominae</taxon>
        <taxon>Rhodnius</taxon>
    </lineage>
</organism>
<feature type="coiled-coil region" evidence="4">
    <location>
        <begin position="407"/>
        <end position="434"/>
    </location>
</feature>
<evidence type="ECO:0000256" key="1">
    <source>
        <dbReference type="ARBA" id="ARBA00004123"/>
    </source>
</evidence>
<dbReference type="GO" id="GO:0017056">
    <property type="term" value="F:structural constituent of nuclear pore"/>
    <property type="evidence" value="ECO:0007669"/>
    <property type="project" value="TreeGrafter"/>
</dbReference>
<dbReference type="PANTHER" id="PTHR13000:SF0">
    <property type="entry name" value="NUCLEOPORIN P54"/>
    <property type="match status" value="1"/>
</dbReference>
<keyword evidence="2" id="KW-0813">Transport</keyword>
<evidence type="ECO:0000259" key="5">
    <source>
        <dbReference type="Pfam" id="PF13874"/>
    </source>
</evidence>
<evidence type="ECO:0000259" key="6">
    <source>
        <dbReference type="Pfam" id="PF18437"/>
    </source>
</evidence>
<dbReference type="GO" id="GO:0036228">
    <property type="term" value="P:protein localization to nuclear inner membrane"/>
    <property type="evidence" value="ECO:0007669"/>
    <property type="project" value="TreeGrafter"/>
</dbReference>
<dbReference type="GO" id="GO:0006607">
    <property type="term" value="P:NLS-bearing protein import into nucleus"/>
    <property type="evidence" value="ECO:0007669"/>
    <property type="project" value="TreeGrafter"/>
</dbReference>
<dbReference type="EMBL" id="GDKW01001697">
    <property type="protein sequence ID" value="JAI54898.1"/>
    <property type="molecule type" value="mRNA"/>
</dbReference>